<dbReference type="EMBL" id="JBAHVJ010000006">
    <property type="protein sequence ID" value="MEJ4099987.1"/>
    <property type="molecule type" value="Genomic_DNA"/>
</dbReference>
<reference evidence="2 3" key="1">
    <citation type="submission" date="2024-02" db="EMBL/GenBank/DDBJ databases">
        <title>Whole genome sequencing and characterization of Corynebacterium isolated from the ocular surface of dry eye disease sufferers.</title>
        <authorList>
            <person name="Naqvi M."/>
        </authorList>
    </citation>
    <scope>NUCLEOTIDE SEQUENCE [LARGE SCALE GENOMIC DNA]</scope>
    <source>
        <strain evidence="2 3">PCRF</strain>
    </source>
</reference>
<evidence type="ECO:0000256" key="1">
    <source>
        <dbReference type="SAM" id="Phobius"/>
    </source>
</evidence>
<keyword evidence="3" id="KW-1185">Reference proteome</keyword>
<keyword evidence="1" id="KW-0812">Transmembrane</keyword>
<keyword evidence="1" id="KW-0472">Membrane</keyword>
<feature type="transmembrane region" description="Helical" evidence="1">
    <location>
        <begin position="99"/>
        <end position="119"/>
    </location>
</feature>
<feature type="transmembrane region" description="Helical" evidence="1">
    <location>
        <begin position="53"/>
        <end position="78"/>
    </location>
</feature>
<evidence type="ECO:0000313" key="3">
    <source>
        <dbReference type="Proteomes" id="UP001359781"/>
    </source>
</evidence>
<gene>
    <name evidence="2" type="ORF">V5S96_06415</name>
</gene>
<accession>A0ABU8NYV5</accession>
<protein>
    <submittedName>
        <fullName evidence="2">Uncharacterized protein</fullName>
    </submittedName>
</protein>
<comment type="caution">
    <text evidence="2">The sequence shown here is derived from an EMBL/GenBank/DDBJ whole genome shotgun (WGS) entry which is preliminary data.</text>
</comment>
<evidence type="ECO:0000313" key="2">
    <source>
        <dbReference type="EMBL" id="MEJ4099987.1"/>
    </source>
</evidence>
<feature type="transmembrane region" description="Helical" evidence="1">
    <location>
        <begin position="24"/>
        <end position="47"/>
    </location>
</feature>
<organism evidence="2 3">
    <name type="scientific">Corynebacterium mastitidis</name>
    <dbReference type="NCBI Taxonomy" id="161890"/>
    <lineage>
        <taxon>Bacteria</taxon>
        <taxon>Bacillati</taxon>
        <taxon>Actinomycetota</taxon>
        <taxon>Actinomycetes</taxon>
        <taxon>Mycobacteriales</taxon>
        <taxon>Corynebacteriaceae</taxon>
        <taxon>Corynebacterium</taxon>
    </lineage>
</organism>
<dbReference type="Proteomes" id="UP001359781">
    <property type="component" value="Unassembled WGS sequence"/>
</dbReference>
<sequence length="290" mass="33692">MLISYFLWMKIVAIKKKFPIVTTFIRFIVRSFFIIFFLGLLGFFYYFLFDAGLFQIGGFILFMTLFMDIMFFMYLAGYYPRIFGWMFSRVLSYSPGEEIFLRLYSPVYSSAFLILLQLSMLSDMLFFEMEIEFSPWVYYAGYSIINAVSVTGVFYVCGTFFKTRPARLYLSRYSFSVDYFYHHDLIPGTGVLSESSEAGFVNILDIYGDWRVLKKTPFREDRVEIKKTSVRLAPFVYGSVDAEELKKILPLRNAPEEGLVALPKARERARNLGVGTKDYPIPAWGVVSTP</sequence>
<proteinExistence type="predicted"/>
<feature type="transmembrane region" description="Helical" evidence="1">
    <location>
        <begin position="139"/>
        <end position="161"/>
    </location>
</feature>
<name>A0ABU8NYV5_9CORY</name>
<keyword evidence="1" id="KW-1133">Transmembrane helix</keyword>
<dbReference type="RefSeq" id="WP_337890388.1">
    <property type="nucleotide sequence ID" value="NZ_JBAHVI010000006.1"/>
</dbReference>